<keyword evidence="2" id="KW-0677">Repeat</keyword>
<dbReference type="SUPFAM" id="SSF56024">
    <property type="entry name" value="Phospholipase D/nuclease"/>
    <property type="match status" value="1"/>
</dbReference>
<comment type="caution">
    <text evidence="4">The sequence shown here is derived from an EMBL/GenBank/DDBJ whole genome shotgun (WGS) entry which is preliminary data.</text>
</comment>
<reference evidence="4 5" key="1">
    <citation type="submission" date="2024-04" db="EMBL/GenBank/DDBJ databases">
        <authorList>
            <consortium name="Genoscope - CEA"/>
            <person name="William W."/>
        </authorList>
    </citation>
    <scope>NUCLEOTIDE SEQUENCE [LARGE SCALE GENOMIC DNA]</scope>
</reference>
<keyword evidence="3" id="KW-0443">Lipid metabolism</keyword>
<dbReference type="InterPro" id="IPR015679">
    <property type="entry name" value="PLipase_D_fam"/>
</dbReference>
<dbReference type="Proteomes" id="UP001497497">
    <property type="component" value="Unassembled WGS sequence"/>
</dbReference>
<organism evidence="4 5">
    <name type="scientific">Lymnaea stagnalis</name>
    <name type="common">Great pond snail</name>
    <name type="synonym">Helix stagnalis</name>
    <dbReference type="NCBI Taxonomy" id="6523"/>
    <lineage>
        <taxon>Eukaryota</taxon>
        <taxon>Metazoa</taxon>
        <taxon>Spiralia</taxon>
        <taxon>Lophotrochozoa</taxon>
        <taxon>Mollusca</taxon>
        <taxon>Gastropoda</taxon>
        <taxon>Heterobranchia</taxon>
        <taxon>Euthyneura</taxon>
        <taxon>Panpulmonata</taxon>
        <taxon>Hygrophila</taxon>
        <taxon>Lymnaeoidea</taxon>
        <taxon>Lymnaeidae</taxon>
        <taxon>Lymnaea</taxon>
    </lineage>
</organism>
<evidence type="ECO:0008006" key="6">
    <source>
        <dbReference type="Google" id="ProtNLM"/>
    </source>
</evidence>
<dbReference type="GO" id="GO:0009395">
    <property type="term" value="P:phospholipid catabolic process"/>
    <property type="evidence" value="ECO:0007669"/>
    <property type="project" value="TreeGrafter"/>
</dbReference>
<sequence>MYIRPEDGHISDVLLMDSAFSVKCGLYLTGASHGVLIENFSRKLLLKCWTNRQAKEWAEQVQRVANMQAYDYIQRNRFGSFAPARENTYARWFVDGRSYFEAVADALEKAKEEIYITDWWLSPEIYLKRPMVDGDKWRLDVILKRKA</sequence>
<gene>
    <name evidence="4" type="ORF">GSLYS_00020553001</name>
</gene>
<dbReference type="PANTHER" id="PTHR18896:SF76">
    <property type="entry name" value="PHOSPHOLIPASE"/>
    <property type="match status" value="1"/>
</dbReference>
<evidence type="ECO:0000256" key="2">
    <source>
        <dbReference type="ARBA" id="ARBA00022737"/>
    </source>
</evidence>
<dbReference type="GO" id="GO:0004630">
    <property type="term" value="F:phospholipase D activity"/>
    <property type="evidence" value="ECO:0007669"/>
    <property type="project" value="UniProtKB-EC"/>
</dbReference>
<feature type="non-terminal residue" evidence="4">
    <location>
        <position position="147"/>
    </location>
</feature>
<name>A0AAV2IM25_LYMST</name>
<dbReference type="PANTHER" id="PTHR18896">
    <property type="entry name" value="PHOSPHOLIPASE D"/>
    <property type="match status" value="1"/>
</dbReference>
<keyword evidence="5" id="KW-1185">Reference proteome</keyword>
<evidence type="ECO:0000313" key="4">
    <source>
        <dbReference type="EMBL" id="CAL1547228.1"/>
    </source>
</evidence>
<protein>
    <recommendedName>
        <fullName evidence="6">Phospholipase D2</fullName>
    </recommendedName>
</protein>
<evidence type="ECO:0000313" key="5">
    <source>
        <dbReference type="Proteomes" id="UP001497497"/>
    </source>
</evidence>
<dbReference type="GO" id="GO:0060627">
    <property type="term" value="P:regulation of vesicle-mediated transport"/>
    <property type="evidence" value="ECO:0007669"/>
    <property type="project" value="TreeGrafter"/>
</dbReference>
<dbReference type="AlphaFoldDB" id="A0AAV2IM25"/>
<evidence type="ECO:0000256" key="1">
    <source>
        <dbReference type="ARBA" id="ARBA00000798"/>
    </source>
</evidence>
<accession>A0AAV2IM25</accession>
<evidence type="ECO:0000256" key="3">
    <source>
        <dbReference type="ARBA" id="ARBA00023098"/>
    </source>
</evidence>
<comment type="catalytic activity">
    <reaction evidence="1">
        <text>a 1,2-diacyl-sn-glycero-3-phosphocholine + H2O = a 1,2-diacyl-sn-glycero-3-phosphate + choline + H(+)</text>
        <dbReference type="Rhea" id="RHEA:14445"/>
        <dbReference type="ChEBI" id="CHEBI:15354"/>
        <dbReference type="ChEBI" id="CHEBI:15377"/>
        <dbReference type="ChEBI" id="CHEBI:15378"/>
        <dbReference type="ChEBI" id="CHEBI:57643"/>
        <dbReference type="ChEBI" id="CHEBI:58608"/>
        <dbReference type="EC" id="3.1.4.4"/>
    </reaction>
</comment>
<proteinExistence type="predicted"/>
<dbReference type="EMBL" id="CAXITT010000925">
    <property type="protein sequence ID" value="CAL1547228.1"/>
    <property type="molecule type" value="Genomic_DNA"/>
</dbReference>